<evidence type="ECO:0000313" key="2">
    <source>
        <dbReference type="EMBL" id="ERN14386.1"/>
    </source>
</evidence>
<feature type="region of interest" description="Disordered" evidence="1">
    <location>
        <begin position="73"/>
        <end position="101"/>
    </location>
</feature>
<dbReference type="Gramene" id="ERN14386">
    <property type="protein sequence ID" value="ERN14386"/>
    <property type="gene ID" value="AMTR_s00033p00230550"/>
</dbReference>
<dbReference type="GO" id="GO:0000398">
    <property type="term" value="P:mRNA splicing, via spliceosome"/>
    <property type="evidence" value="ECO:0007669"/>
    <property type="project" value="InterPro"/>
</dbReference>
<evidence type="ECO:0000313" key="3">
    <source>
        <dbReference type="Proteomes" id="UP000017836"/>
    </source>
</evidence>
<keyword evidence="3" id="KW-1185">Reference proteome</keyword>
<gene>
    <name evidence="2" type="ORF">AMTR_s00033p00230550</name>
</gene>
<accession>U5CML6</accession>
<feature type="compositionally biased region" description="Basic and acidic residues" evidence="1">
    <location>
        <begin position="1"/>
        <end position="19"/>
    </location>
</feature>
<feature type="region of interest" description="Disordered" evidence="1">
    <location>
        <begin position="1"/>
        <end position="45"/>
    </location>
</feature>
<reference evidence="3" key="1">
    <citation type="journal article" date="2013" name="Science">
        <title>The Amborella genome and the evolution of flowering plants.</title>
        <authorList>
            <consortium name="Amborella Genome Project"/>
        </authorList>
    </citation>
    <scope>NUCLEOTIDE SEQUENCE [LARGE SCALE GENOMIC DNA]</scope>
</reference>
<dbReference type="Proteomes" id="UP000017836">
    <property type="component" value="Unassembled WGS sequence"/>
</dbReference>
<dbReference type="PANTHER" id="PTHR36054:SF2">
    <property type="entry name" value="PROTEIN SICKLE"/>
    <property type="match status" value="1"/>
</dbReference>
<dbReference type="AlphaFoldDB" id="U5CML6"/>
<dbReference type="OMA" id="PICTPRG"/>
<organism evidence="2 3">
    <name type="scientific">Amborella trichopoda</name>
    <dbReference type="NCBI Taxonomy" id="13333"/>
    <lineage>
        <taxon>Eukaryota</taxon>
        <taxon>Viridiplantae</taxon>
        <taxon>Streptophyta</taxon>
        <taxon>Embryophyta</taxon>
        <taxon>Tracheophyta</taxon>
        <taxon>Spermatophyta</taxon>
        <taxon>Magnoliopsida</taxon>
        <taxon>Amborellales</taxon>
        <taxon>Amborellaceae</taxon>
        <taxon>Amborella</taxon>
    </lineage>
</organism>
<feature type="compositionally biased region" description="Low complexity" evidence="1">
    <location>
        <begin position="31"/>
        <end position="40"/>
    </location>
</feature>
<dbReference type="InterPro" id="IPR039292">
    <property type="entry name" value="SICKLE"/>
</dbReference>
<dbReference type="KEGG" id="atr:18442642"/>
<protein>
    <submittedName>
        <fullName evidence="2">Uncharacterized protein</fullName>
    </submittedName>
</protein>
<feature type="compositionally biased region" description="Polar residues" evidence="1">
    <location>
        <begin position="21"/>
        <end position="30"/>
    </location>
</feature>
<dbReference type="OrthoDB" id="1935385at2759"/>
<dbReference type="PANTHER" id="PTHR36054">
    <property type="entry name" value="PROTEIN SICKLE"/>
    <property type="match status" value="1"/>
</dbReference>
<dbReference type="GO" id="GO:0035196">
    <property type="term" value="P:miRNA processing"/>
    <property type="evidence" value="ECO:0007669"/>
    <property type="project" value="InterPro"/>
</dbReference>
<feature type="compositionally biased region" description="Low complexity" evidence="1">
    <location>
        <begin position="187"/>
        <end position="233"/>
    </location>
</feature>
<dbReference type="EMBL" id="KI392557">
    <property type="protein sequence ID" value="ERN14386.1"/>
    <property type="molecule type" value="Genomic_DNA"/>
</dbReference>
<proteinExistence type="predicted"/>
<evidence type="ECO:0000256" key="1">
    <source>
        <dbReference type="SAM" id="MobiDB-lite"/>
    </source>
</evidence>
<feature type="compositionally biased region" description="Polar residues" evidence="1">
    <location>
        <begin position="81"/>
        <end position="101"/>
    </location>
</feature>
<name>U5CML6_AMBTC</name>
<feature type="region of interest" description="Disordered" evidence="1">
    <location>
        <begin position="121"/>
        <end position="264"/>
    </location>
</feature>
<dbReference type="STRING" id="13333.U5CML6"/>
<dbReference type="HOGENOM" id="CLU_800261_0_0_1"/>
<sequence>MDESSEKRRERLKAMRLEAEQTPNLPPQTFSSSSSSSSLSNPFNDLSATLCASTQASRFDFYTNPVSAFSSMNRKGERYNDSNQHSLSAQSPMAPTPGQSNAAMTHATAYPMQISYNDQRQYETPPHRSGSWGGPMMTGSPFSHGSPIPGSWTNNNARPVHTSPPNFHGGIRTPNFGRGSSPNPNFGRGSSPSSNYGSRSSPHPNYGRGSSPSPSYGRGSSPSPNYGRGSSPNFSSGMGRGRHFSWSPGHSSGRGGGRGRGYHLDVSAKEHPERFYNKSMVEDPWSSLIAVTKRLGIAGDRSVVSDSNKSGTPDSLRSWLPKSISKKARISDIKDEFNSETSLADSLVLAFEDAANDRTDV</sequence>
<dbReference type="eggNOG" id="ENOG502RYUD">
    <property type="taxonomic scope" value="Eukaryota"/>
</dbReference>